<sequence>MSATSNKIEMRKLGDSGVEVSVITFGAWAIGGWMWGGAEEKDAIEAIHASIEHGATSIDTAAVYGYGRSEEIVGKALVGKRDKVQILTKYGLRWDSKDGEHFFDWEQESERKEIYRNARKKSIIEECENSLRRLKTDYIDLYQCHWRDHTTPVEETMEAMVELIKQGKIRAAGVSNFTSEDIEAARKICPIASNQPPYSMVLRDIEKTVLPYCRENNIGTIVYSPLQRGLLTGKFSPEVQFKAGDHRANQVHFQKENIKRVNTMLEKVKPVADRHQATLGQIVIAWTIAQPGITSALVGARDAAQTIENIKAAHIKLTAADLKEIDNAIATLELVPV</sequence>
<dbReference type="AlphaFoldDB" id="A0A8J7PK09"/>
<dbReference type="SUPFAM" id="SSF51430">
    <property type="entry name" value="NAD(P)-linked oxidoreductase"/>
    <property type="match status" value="1"/>
</dbReference>
<dbReference type="InterPro" id="IPR023210">
    <property type="entry name" value="NADP_OxRdtase_dom"/>
</dbReference>
<dbReference type="PANTHER" id="PTHR43364">
    <property type="entry name" value="NADH-SPECIFIC METHYLGLYOXAL REDUCTASE-RELATED"/>
    <property type="match status" value="1"/>
</dbReference>
<evidence type="ECO:0000313" key="4">
    <source>
        <dbReference type="Proteomes" id="UP000664277"/>
    </source>
</evidence>
<proteinExistence type="predicted"/>
<gene>
    <name evidence="3" type="ORF">J0M35_03040</name>
</gene>
<dbReference type="CDD" id="cd19149">
    <property type="entry name" value="AKR_AKR11B2"/>
    <property type="match status" value="1"/>
</dbReference>
<dbReference type="Gene3D" id="3.20.20.100">
    <property type="entry name" value="NADP-dependent oxidoreductase domain"/>
    <property type="match status" value="1"/>
</dbReference>
<feature type="domain" description="NADP-dependent oxidoreductase" evidence="2">
    <location>
        <begin position="23"/>
        <end position="328"/>
    </location>
</feature>
<dbReference type="InterPro" id="IPR036812">
    <property type="entry name" value="NAD(P)_OxRdtase_dom_sf"/>
</dbReference>
<dbReference type="PANTHER" id="PTHR43364:SF4">
    <property type="entry name" value="NAD(P)-LINKED OXIDOREDUCTASE SUPERFAMILY PROTEIN"/>
    <property type="match status" value="1"/>
</dbReference>
<evidence type="ECO:0000256" key="1">
    <source>
        <dbReference type="ARBA" id="ARBA00023002"/>
    </source>
</evidence>
<dbReference type="Pfam" id="PF00248">
    <property type="entry name" value="Aldo_ket_red"/>
    <property type="match status" value="1"/>
</dbReference>
<dbReference type="GO" id="GO:0016491">
    <property type="term" value="F:oxidoreductase activity"/>
    <property type="evidence" value="ECO:0007669"/>
    <property type="project" value="UniProtKB-KW"/>
</dbReference>
<evidence type="ECO:0000313" key="3">
    <source>
        <dbReference type="EMBL" id="MBN8659312.1"/>
    </source>
</evidence>
<dbReference type="FunFam" id="3.20.20.100:FF:000004">
    <property type="entry name" value="Oxidoreductase, aldo/keto reductase"/>
    <property type="match status" value="1"/>
</dbReference>
<comment type="caution">
    <text evidence="3">The sequence shown here is derived from an EMBL/GenBank/DDBJ whole genome shotgun (WGS) entry which is preliminary data.</text>
</comment>
<keyword evidence="1" id="KW-0560">Oxidoreductase</keyword>
<dbReference type="Proteomes" id="UP000664277">
    <property type="component" value="Unassembled WGS sequence"/>
</dbReference>
<organism evidence="3 4">
    <name type="scientific">Candidatus Obscuribacter phosphatis</name>
    <dbReference type="NCBI Taxonomy" id="1906157"/>
    <lineage>
        <taxon>Bacteria</taxon>
        <taxon>Bacillati</taxon>
        <taxon>Candidatus Melainabacteria</taxon>
        <taxon>Candidatus Obscuribacterales</taxon>
        <taxon>Candidatus Obscuribacteraceae</taxon>
        <taxon>Candidatus Obscuribacter</taxon>
    </lineage>
</organism>
<accession>A0A8J7PK09</accession>
<dbReference type="InterPro" id="IPR050523">
    <property type="entry name" value="AKR_Detox_Biosynth"/>
</dbReference>
<evidence type="ECO:0000259" key="2">
    <source>
        <dbReference type="Pfam" id="PF00248"/>
    </source>
</evidence>
<dbReference type="GO" id="GO:0005829">
    <property type="term" value="C:cytosol"/>
    <property type="evidence" value="ECO:0007669"/>
    <property type="project" value="TreeGrafter"/>
</dbReference>
<protein>
    <submittedName>
        <fullName evidence="3">Aldo/keto reductase</fullName>
    </submittedName>
</protein>
<name>A0A8J7PK09_9BACT</name>
<reference evidence="3" key="1">
    <citation type="submission" date="2021-02" db="EMBL/GenBank/DDBJ databases">
        <title>Genome-Resolved Metagenomics of a Microbial Community Performing Photosynthetic Biological Nutrient Removal.</title>
        <authorList>
            <person name="Mcdaniel E.A."/>
        </authorList>
    </citation>
    <scope>NUCLEOTIDE SEQUENCE</scope>
    <source>
        <strain evidence="3">UWPOB_OBS1</strain>
    </source>
</reference>
<dbReference type="EMBL" id="JAFLCK010000003">
    <property type="protein sequence ID" value="MBN8659312.1"/>
    <property type="molecule type" value="Genomic_DNA"/>
</dbReference>